<accession>A0A2G2W4R9</accession>
<reference evidence="1 2" key="1">
    <citation type="journal article" date="2017" name="Genome Biol.">
        <title>New reference genome sequences of hot pepper reveal the massive evolution of plant disease-resistance genes by retroduplication.</title>
        <authorList>
            <person name="Kim S."/>
            <person name="Park J."/>
            <person name="Yeom S.I."/>
            <person name="Kim Y.M."/>
            <person name="Seo E."/>
            <person name="Kim K.T."/>
            <person name="Kim M.S."/>
            <person name="Lee J.M."/>
            <person name="Cheong K."/>
            <person name="Shin H.S."/>
            <person name="Kim S.B."/>
            <person name="Han K."/>
            <person name="Lee J."/>
            <person name="Park M."/>
            <person name="Lee H.A."/>
            <person name="Lee H.Y."/>
            <person name="Lee Y."/>
            <person name="Oh S."/>
            <person name="Lee J.H."/>
            <person name="Choi E."/>
            <person name="Choi E."/>
            <person name="Lee S.E."/>
            <person name="Jeon J."/>
            <person name="Kim H."/>
            <person name="Choi G."/>
            <person name="Song H."/>
            <person name="Lee J."/>
            <person name="Lee S.C."/>
            <person name="Kwon J.K."/>
            <person name="Lee H.Y."/>
            <person name="Koo N."/>
            <person name="Hong Y."/>
            <person name="Kim R.W."/>
            <person name="Kang W.H."/>
            <person name="Huh J.H."/>
            <person name="Kang B.C."/>
            <person name="Yang T.J."/>
            <person name="Lee Y.H."/>
            <person name="Bennetzen J.L."/>
            <person name="Choi D."/>
        </authorList>
    </citation>
    <scope>NUCLEOTIDE SEQUENCE [LARGE SCALE GENOMIC DNA]</scope>
    <source>
        <strain evidence="2">cv. PBC81</strain>
    </source>
</reference>
<name>A0A2G2W4R9_CAPBA</name>
<dbReference type="EMBL" id="MLFT02000008">
    <property type="protein sequence ID" value="PHT40189.1"/>
    <property type="molecule type" value="Genomic_DNA"/>
</dbReference>
<dbReference type="PANTHER" id="PTHR34130:SF3">
    <property type="entry name" value="DUF1645 FAMILY PROTEIN"/>
    <property type="match status" value="1"/>
</dbReference>
<dbReference type="PANTHER" id="PTHR34130">
    <property type="entry name" value="OS08G0243800 PROTEIN"/>
    <property type="match status" value="1"/>
</dbReference>
<organism evidence="1 2">
    <name type="scientific">Capsicum baccatum</name>
    <name type="common">Peruvian pepper</name>
    <dbReference type="NCBI Taxonomy" id="33114"/>
    <lineage>
        <taxon>Eukaryota</taxon>
        <taxon>Viridiplantae</taxon>
        <taxon>Streptophyta</taxon>
        <taxon>Embryophyta</taxon>
        <taxon>Tracheophyta</taxon>
        <taxon>Spermatophyta</taxon>
        <taxon>Magnoliopsida</taxon>
        <taxon>eudicotyledons</taxon>
        <taxon>Gunneridae</taxon>
        <taxon>Pentapetalae</taxon>
        <taxon>asterids</taxon>
        <taxon>lamiids</taxon>
        <taxon>Solanales</taxon>
        <taxon>Solanaceae</taxon>
        <taxon>Solanoideae</taxon>
        <taxon>Capsiceae</taxon>
        <taxon>Capsicum</taxon>
    </lineage>
</organism>
<evidence type="ECO:0000313" key="1">
    <source>
        <dbReference type="EMBL" id="PHT40189.1"/>
    </source>
</evidence>
<dbReference type="AlphaFoldDB" id="A0A2G2W4R9"/>
<proteinExistence type="predicted"/>
<protein>
    <submittedName>
        <fullName evidence="1">Uncharacterized protein</fullName>
    </submittedName>
</protein>
<comment type="caution">
    <text evidence="1">The sequence shown here is derived from an EMBL/GenBank/DDBJ whole genome shotgun (WGS) entry which is preliminary data.</text>
</comment>
<dbReference type="Proteomes" id="UP000224567">
    <property type="component" value="Unassembled WGS sequence"/>
</dbReference>
<gene>
    <name evidence="1" type="ORF">CQW23_19043</name>
</gene>
<evidence type="ECO:0000313" key="2">
    <source>
        <dbReference type="Proteomes" id="UP000224567"/>
    </source>
</evidence>
<dbReference type="OrthoDB" id="1305075at2759"/>
<keyword evidence="2" id="KW-1185">Reference proteome</keyword>
<sequence>MLPMKEFIGIESRKKDLRVSEEEEDTLSLSDLILTNDDNDSEEWENKYYDCKSTTCSSSSSSDEDVFEFISNKNNAVLPENILFCGKLIPCGNSKLPKRPEKRSFSSSSRKWLRYCPTHEMELKDLKNRQNRKVASSAPSSKVGAGISDYKYGKGKGILWSLIKALSCTSGGASYHAQSVVKASIDCISLV</sequence>
<reference evidence="2" key="2">
    <citation type="journal article" date="2017" name="J. Anim. Genet.">
        <title>Multiple reference genome sequences of hot pepper reveal the massive evolution of plant disease resistance genes by retroduplication.</title>
        <authorList>
            <person name="Kim S."/>
            <person name="Park J."/>
            <person name="Yeom S.-I."/>
            <person name="Kim Y.-M."/>
            <person name="Seo E."/>
            <person name="Kim K.-T."/>
            <person name="Kim M.-S."/>
            <person name="Lee J.M."/>
            <person name="Cheong K."/>
            <person name="Shin H.-S."/>
            <person name="Kim S.-B."/>
            <person name="Han K."/>
            <person name="Lee J."/>
            <person name="Park M."/>
            <person name="Lee H.-A."/>
            <person name="Lee H.-Y."/>
            <person name="Lee Y."/>
            <person name="Oh S."/>
            <person name="Lee J.H."/>
            <person name="Choi E."/>
            <person name="Choi E."/>
            <person name="Lee S.E."/>
            <person name="Jeon J."/>
            <person name="Kim H."/>
            <person name="Choi G."/>
            <person name="Song H."/>
            <person name="Lee J."/>
            <person name="Lee S.-C."/>
            <person name="Kwon J.-K."/>
            <person name="Lee H.-Y."/>
            <person name="Koo N."/>
            <person name="Hong Y."/>
            <person name="Kim R.W."/>
            <person name="Kang W.-H."/>
            <person name="Huh J.H."/>
            <person name="Kang B.-C."/>
            <person name="Yang T.-J."/>
            <person name="Lee Y.-H."/>
            <person name="Bennetzen J.L."/>
            <person name="Choi D."/>
        </authorList>
    </citation>
    <scope>NUCLEOTIDE SEQUENCE [LARGE SCALE GENOMIC DNA]</scope>
    <source>
        <strain evidence="2">cv. PBC81</strain>
    </source>
</reference>